<feature type="domain" description="Endonuclease/exonuclease/phosphatase" evidence="13">
    <location>
        <begin position="83"/>
        <end position="317"/>
    </location>
</feature>
<evidence type="ECO:0000313" key="15">
    <source>
        <dbReference type="Proteomes" id="UP000694389"/>
    </source>
</evidence>
<dbReference type="GO" id="GO:0016605">
    <property type="term" value="C:PML body"/>
    <property type="evidence" value="ECO:0007669"/>
    <property type="project" value="UniProtKB-SubCell"/>
</dbReference>
<keyword evidence="10" id="KW-0234">DNA repair</keyword>
<keyword evidence="7" id="KW-0227">DNA damage</keyword>
<dbReference type="PANTHER" id="PTHR15822">
    <property type="entry name" value="TRAF AND TNF RECEPTOR-ASSOCIATED PROTEIN"/>
    <property type="match status" value="1"/>
</dbReference>
<name>A0A8C4DIR9_DICLA</name>
<evidence type="ECO:0000256" key="5">
    <source>
        <dbReference type="ARBA" id="ARBA00022722"/>
    </source>
</evidence>
<comment type="cofactor">
    <cofactor evidence="2">
        <name>Mg(2+)</name>
        <dbReference type="ChEBI" id="CHEBI:18420"/>
    </cofactor>
</comment>
<comment type="subcellular location">
    <subcellularLocation>
        <location evidence="3">Nucleus</location>
        <location evidence="3">PML body</location>
    </subcellularLocation>
</comment>
<evidence type="ECO:0000256" key="8">
    <source>
        <dbReference type="ARBA" id="ARBA00022801"/>
    </source>
</evidence>
<dbReference type="Pfam" id="PF03372">
    <property type="entry name" value="Exo_endo_phos"/>
    <property type="match status" value="1"/>
</dbReference>
<reference evidence="14" key="2">
    <citation type="submission" date="2025-09" db="UniProtKB">
        <authorList>
            <consortium name="Ensembl"/>
        </authorList>
    </citation>
    <scope>IDENTIFICATION</scope>
</reference>
<dbReference type="InterPro" id="IPR051547">
    <property type="entry name" value="TDP2-like"/>
</dbReference>
<evidence type="ECO:0000259" key="13">
    <source>
        <dbReference type="Pfam" id="PF03372"/>
    </source>
</evidence>
<dbReference type="AlphaFoldDB" id="A0A8C4DIR9"/>
<dbReference type="GO" id="GO:0004518">
    <property type="term" value="F:nuclease activity"/>
    <property type="evidence" value="ECO:0007669"/>
    <property type="project" value="UniProtKB-KW"/>
</dbReference>
<dbReference type="GO" id="GO:0070260">
    <property type="term" value="F:5'-tyrosyl-DNA phosphodiesterase activity"/>
    <property type="evidence" value="ECO:0007669"/>
    <property type="project" value="TreeGrafter"/>
</dbReference>
<comment type="cofactor">
    <cofactor evidence="1">
        <name>Mn(2+)</name>
        <dbReference type="ChEBI" id="CHEBI:29035"/>
    </cofactor>
</comment>
<evidence type="ECO:0000256" key="7">
    <source>
        <dbReference type="ARBA" id="ARBA00022763"/>
    </source>
</evidence>
<evidence type="ECO:0000256" key="10">
    <source>
        <dbReference type="ARBA" id="ARBA00023204"/>
    </source>
</evidence>
<evidence type="ECO:0000256" key="1">
    <source>
        <dbReference type="ARBA" id="ARBA00001936"/>
    </source>
</evidence>
<sequence length="327" mass="37182">MYFLFKMTNTLQHSTQTSTTTDSTVTESLPIFFKSDMEKACAVKESSEIKSSSSTADRRAVCSDATAETKDKEENSKLSLICWNVDGLDGEKQPERARGLCSYLISHSPDVVFLQELIQPYIRFMKKRLEANYTFIEGGNEGYFIGMMLKKSRITLLHSELVTYPSSRMMRNLIVAQVLFKGQKLCLMTSHLESCKANAGERMRQLRLVMKRMTEAPDDVTVLFGGDTNLRDSEVVKVGLPSCVCDVWEQLGEPEHCRYTWDAHVNTNRDFQFKCRLRFDRLYLRRAAKDGVPQVEPDSMATIGLEKLQCGCYISDHWGVSCAFSTE</sequence>
<reference evidence="14" key="1">
    <citation type="submission" date="2025-08" db="UniProtKB">
        <authorList>
            <consortium name="Ensembl"/>
        </authorList>
    </citation>
    <scope>IDENTIFICATION</scope>
</reference>
<evidence type="ECO:0000256" key="3">
    <source>
        <dbReference type="ARBA" id="ARBA00004322"/>
    </source>
</evidence>
<dbReference type="SUPFAM" id="SSF56219">
    <property type="entry name" value="DNase I-like"/>
    <property type="match status" value="1"/>
</dbReference>
<dbReference type="GO" id="GO:0005737">
    <property type="term" value="C:cytoplasm"/>
    <property type="evidence" value="ECO:0007669"/>
    <property type="project" value="TreeGrafter"/>
</dbReference>
<dbReference type="InterPro" id="IPR005135">
    <property type="entry name" value="Endo/exonuclease/phosphatase"/>
</dbReference>
<keyword evidence="9" id="KW-0460">Magnesium</keyword>
<keyword evidence="15" id="KW-1185">Reference proteome</keyword>
<evidence type="ECO:0000313" key="14">
    <source>
        <dbReference type="Ensembl" id="ENSDLAP00005003410.1"/>
    </source>
</evidence>
<evidence type="ECO:0000256" key="2">
    <source>
        <dbReference type="ARBA" id="ARBA00001946"/>
    </source>
</evidence>
<organism evidence="14 15">
    <name type="scientific">Dicentrarchus labrax</name>
    <name type="common">European seabass</name>
    <name type="synonym">Morone labrax</name>
    <dbReference type="NCBI Taxonomy" id="13489"/>
    <lineage>
        <taxon>Eukaryota</taxon>
        <taxon>Metazoa</taxon>
        <taxon>Chordata</taxon>
        <taxon>Craniata</taxon>
        <taxon>Vertebrata</taxon>
        <taxon>Euteleostomi</taxon>
        <taxon>Actinopterygii</taxon>
        <taxon>Neopterygii</taxon>
        <taxon>Teleostei</taxon>
        <taxon>Neoteleostei</taxon>
        <taxon>Acanthomorphata</taxon>
        <taxon>Eupercaria</taxon>
        <taxon>Moronidae</taxon>
        <taxon>Dicentrarchus</taxon>
    </lineage>
</organism>
<evidence type="ECO:0000256" key="12">
    <source>
        <dbReference type="ARBA" id="ARBA00031304"/>
    </source>
</evidence>
<protein>
    <recommendedName>
        <fullName evidence="4">Tyrosyl-DNA phosphodiesterase 2</fullName>
    </recommendedName>
    <alternativeName>
        <fullName evidence="12">5'-tyrosyl-DNA phosphodiesterase</fullName>
    </alternativeName>
</protein>
<dbReference type="GO" id="GO:0003697">
    <property type="term" value="F:single-stranded DNA binding"/>
    <property type="evidence" value="ECO:0007669"/>
    <property type="project" value="TreeGrafter"/>
</dbReference>
<dbReference type="GO" id="GO:0006302">
    <property type="term" value="P:double-strand break repair"/>
    <property type="evidence" value="ECO:0007669"/>
    <property type="project" value="TreeGrafter"/>
</dbReference>
<dbReference type="Ensembl" id="ENSDLAT00005003534.2">
    <property type="protein sequence ID" value="ENSDLAP00005003410.1"/>
    <property type="gene ID" value="ENSDLAG00005001538.2"/>
</dbReference>
<dbReference type="GeneTree" id="ENSGT00390000014242"/>
<dbReference type="CDD" id="cd09080">
    <property type="entry name" value="TDP2"/>
    <property type="match status" value="1"/>
</dbReference>
<keyword evidence="11" id="KW-0539">Nucleus</keyword>
<dbReference type="GO" id="GO:0046872">
    <property type="term" value="F:metal ion binding"/>
    <property type="evidence" value="ECO:0007669"/>
    <property type="project" value="UniProtKB-KW"/>
</dbReference>
<evidence type="ECO:0000256" key="4">
    <source>
        <dbReference type="ARBA" id="ARBA00017870"/>
    </source>
</evidence>
<evidence type="ECO:0000256" key="9">
    <source>
        <dbReference type="ARBA" id="ARBA00022842"/>
    </source>
</evidence>
<evidence type="ECO:0000256" key="6">
    <source>
        <dbReference type="ARBA" id="ARBA00022723"/>
    </source>
</evidence>
<accession>A0A8C4DIR9</accession>
<dbReference type="InterPro" id="IPR036691">
    <property type="entry name" value="Endo/exonu/phosph_ase_sf"/>
</dbReference>
<keyword evidence="6" id="KW-0479">Metal-binding</keyword>
<keyword evidence="5" id="KW-0540">Nuclease</keyword>
<keyword evidence="8" id="KW-0378">Hydrolase</keyword>
<dbReference type="Proteomes" id="UP000694389">
    <property type="component" value="Unassembled WGS sequence"/>
</dbReference>
<proteinExistence type="predicted"/>
<dbReference type="PANTHER" id="PTHR15822:SF4">
    <property type="entry name" value="TYROSYL-DNA PHOSPHODIESTERASE 2"/>
    <property type="match status" value="1"/>
</dbReference>
<dbReference type="FunFam" id="3.60.10.10:FF:000024">
    <property type="entry name" value="Tyrosyl-DNA phosphodiesterase 2"/>
    <property type="match status" value="1"/>
</dbReference>
<evidence type="ECO:0000256" key="11">
    <source>
        <dbReference type="ARBA" id="ARBA00023242"/>
    </source>
</evidence>
<dbReference type="Gene3D" id="3.60.10.10">
    <property type="entry name" value="Endonuclease/exonuclease/phosphatase"/>
    <property type="match status" value="1"/>
</dbReference>